<accession>A0ACC3DDY7</accession>
<name>A0ACC3DDY7_9PEZI</name>
<evidence type="ECO:0000313" key="1">
    <source>
        <dbReference type="EMBL" id="KAK3065750.1"/>
    </source>
</evidence>
<dbReference type="Proteomes" id="UP001186974">
    <property type="component" value="Unassembled WGS sequence"/>
</dbReference>
<gene>
    <name evidence="1" type="ORF">LTS18_002437</name>
</gene>
<protein>
    <submittedName>
        <fullName evidence="1">Uncharacterized protein</fullName>
    </submittedName>
</protein>
<reference evidence="1" key="1">
    <citation type="submission" date="2024-09" db="EMBL/GenBank/DDBJ databases">
        <title>Black Yeasts Isolated from many extreme environments.</title>
        <authorList>
            <person name="Coleine C."/>
            <person name="Stajich J.E."/>
            <person name="Selbmann L."/>
        </authorList>
    </citation>
    <scope>NUCLEOTIDE SEQUENCE</scope>
    <source>
        <strain evidence="1">CCFEE 5737</strain>
    </source>
</reference>
<dbReference type="EMBL" id="JAWDJW010006233">
    <property type="protein sequence ID" value="KAK3065750.1"/>
    <property type="molecule type" value="Genomic_DNA"/>
</dbReference>
<proteinExistence type="predicted"/>
<sequence length="177" mass="19531">MPINSRWKVDIPNVSLTDYLFTSPTHPLPDKPVFYSAAQPDHCLTFKSYRLWCQRFAAGLRKAGLQTGDRVLLFSGNTLFFPVVIHGAMMAGGVFTGANPTYVARELAYQLKDSEAKFLIVAEESIEVALEAAKSISFPTSHVFTFDDGSKTFQGTGKSIGEVRHWSTLLEPPDVGE</sequence>
<comment type="caution">
    <text evidence="1">The sequence shown here is derived from an EMBL/GenBank/DDBJ whole genome shotgun (WGS) entry which is preliminary data.</text>
</comment>
<organism evidence="1 2">
    <name type="scientific">Coniosporium uncinatum</name>
    <dbReference type="NCBI Taxonomy" id="93489"/>
    <lineage>
        <taxon>Eukaryota</taxon>
        <taxon>Fungi</taxon>
        <taxon>Dikarya</taxon>
        <taxon>Ascomycota</taxon>
        <taxon>Pezizomycotina</taxon>
        <taxon>Dothideomycetes</taxon>
        <taxon>Dothideomycetes incertae sedis</taxon>
        <taxon>Coniosporium</taxon>
    </lineage>
</organism>
<evidence type="ECO:0000313" key="2">
    <source>
        <dbReference type="Proteomes" id="UP001186974"/>
    </source>
</evidence>
<feature type="non-terminal residue" evidence="1">
    <location>
        <position position="177"/>
    </location>
</feature>
<keyword evidence="2" id="KW-1185">Reference proteome</keyword>